<dbReference type="Proteomes" id="UP000224607">
    <property type="component" value="Unassembled WGS sequence"/>
</dbReference>
<name>A0A1I3V3C4_9GAMM</name>
<proteinExistence type="predicted"/>
<protein>
    <submittedName>
        <fullName evidence="2">Uncharacterized protein</fullName>
    </submittedName>
</protein>
<gene>
    <name evidence="2" type="ORF">SAMN05421680_1194</name>
    <name evidence="1" type="ORF">Xmau_03799</name>
</gene>
<accession>A0A1I3V3C4</accession>
<dbReference type="AlphaFoldDB" id="A0A1I3V3C4"/>
<keyword evidence="4" id="KW-1185">Reference proteome</keyword>
<evidence type="ECO:0000313" key="3">
    <source>
        <dbReference type="Proteomes" id="UP000198919"/>
    </source>
</evidence>
<dbReference type="Proteomes" id="UP000198919">
    <property type="component" value="Unassembled WGS sequence"/>
</dbReference>
<dbReference type="STRING" id="351675.SAMN05421680_1194"/>
<organism evidence="2 3">
    <name type="scientific">Xenorhabdus mauleonii</name>
    <dbReference type="NCBI Taxonomy" id="351675"/>
    <lineage>
        <taxon>Bacteria</taxon>
        <taxon>Pseudomonadati</taxon>
        <taxon>Pseudomonadota</taxon>
        <taxon>Gammaproteobacteria</taxon>
        <taxon>Enterobacterales</taxon>
        <taxon>Morganellaceae</taxon>
        <taxon>Xenorhabdus</taxon>
    </lineage>
</organism>
<reference evidence="2" key="2">
    <citation type="submission" date="2016-10" db="EMBL/GenBank/DDBJ databases">
        <authorList>
            <person name="de Groot N.N."/>
        </authorList>
    </citation>
    <scope>NUCLEOTIDE SEQUENCE [LARGE SCALE GENOMIC DNA]</scope>
    <source>
        <strain evidence="2">DSM 17908</strain>
    </source>
</reference>
<evidence type="ECO:0000313" key="1">
    <source>
        <dbReference type="EMBL" id="PHM37582.1"/>
    </source>
</evidence>
<reference evidence="1 4" key="3">
    <citation type="journal article" date="2017" name="Nat. Microbiol.">
        <title>Natural product diversity associated with the nematode symbionts Photorhabdus and Xenorhabdus.</title>
        <authorList>
            <person name="Tobias N.J."/>
            <person name="Wolff H."/>
            <person name="Djahanschiri B."/>
            <person name="Grundmann F."/>
            <person name="Kronenwerth M."/>
            <person name="Shi Y.M."/>
            <person name="Simonyi S."/>
            <person name="Grun P."/>
            <person name="Shapiro-Ilan D."/>
            <person name="Pidot S.J."/>
            <person name="Stinear T.P."/>
            <person name="Ebersberger I."/>
            <person name="Bode H.B."/>
        </authorList>
    </citation>
    <scope>NUCLEOTIDE SEQUENCE [LARGE SCALE GENOMIC DNA]</scope>
    <source>
        <strain evidence="1 4">DSM 17908</strain>
    </source>
</reference>
<dbReference type="RefSeq" id="WP_092512718.1">
    <property type="nucleotide sequence ID" value="NZ_CAWNQB010000013.1"/>
</dbReference>
<evidence type="ECO:0000313" key="2">
    <source>
        <dbReference type="EMBL" id="SFJ88856.1"/>
    </source>
</evidence>
<dbReference type="EMBL" id="FORG01000019">
    <property type="protein sequence ID" value="SFJ88856.1"/>
    <property type="molecule type" value="Genomic_DNA"/>
</dbReference>
<dbReference type="EMBL" id="NITY01000020">
    <property type="protein sequence ID" value="PHM37582.1"/>
    <property type="molecule type" value="Genomic_DNA"/>
</dbReference>
<evidence type="ECO:0000313" key="4">
    <source>
        <dbReference type="Proteomes" id="UP000224607"/>
    </source>
</evidence>
<reference evidence="3" key="1">
    <citation type="submission" date="2016-10" db="EMBL/GenBank/DDBJ databases">
        <authorList>
            <person name="Varghese N."/>
            <person name="Submissions S."/>
        </authorList>
    </citation>
    <scope>NUCLEOTIDE SEQUENCE [LARGE SCALE GENOMIC DNA]</scope>
    <source>
        <strain evidence="3">DSM 17908</strain>
    </source>
</reference>
<sequence>MDQSLKTKLHDLMKNCEQTNDEKDAKNSVDEATESVLQGLIGELLDMGRQLYEAGLYDDFPLWKKNVIRQISEHPHLETNDKKSYMKYATAKALCTYFIHSGEKHMAFGAFTLATELVRMGLELKELSRDEALLHVIKETL</sequence>